<accession>A0A8T4GTV4</accession>
<sequence length="141" mass="15134">MYEDVLLPVATGEGEAEDDPALEHALDLAERYDATLHALSVVDPTVIEPLAIDTEGVREAMEKRAEETVETVADHAHERGIDVETRIGHGPPAGVITDYAENVDAVVMATHGREGLKHALLGSVTERVVRTSPAPVLTVPR</sequence>
<dbReference type="InterPro" id="IPR014729">
    <property type="entry name" value="Rossmann-like_a/b/a_fold"/>
</dbReference>
<evidence type="ECO:0000256" key="1">
    <source>
        <dbReference type="ARBA" id="ARBA00008791"/>
    </source>
</evidence>
<dbReference type="EMBL" id="JAGGLC010000001">
    <property type="protein sequence ID" value="MBP1986286.1"/>
    <property type="molecule type" value="Genomic_DNA"/>
</dbReference>
<evidence type="ECO:0000259" key="2">
    <source>
        <dbReference type="Pfam" id="PF00582"/>
    </source>
</evidence>
<dbReference type="Gene3D" id="3.40.50.620">
    <property type="entry name" value="HUPs"/>
    <property type="match status" value="1"/>
</dbReference>
<dbReference type="SUPFAM" id="SSF52402">
    <property type="entry name" value="Adenine nucleotide alpha hydrolases-like"/>
    <property type="match status" value="1"/>
</dbReference>
<dbReference type="PANTHER" id="PTHR46268">
    <property type="entry name" value="STRESS RESPONSE PROTEIN NHAX"/>
    <property type="match status" value="1"/>
</dbReference>
<feature type="domain" description="UspA" evidence="2">
    <location>
        <begin position="1"/>
        <end position="140"/>
    </location>
</feature>
<dbReference type="InterPro" id="IPR006016">
    <property type="entry name" value="UspA"/>
</dbReference>
<name>A0A8T4GTV4_9EURY</name>
<comment type="caution">
    <text evidence="3">The sequence shown here is derived from an EMBL/GenBank/DDBJ whole genome shotgun (WGS) entry which is preliminary data.</text>
</comment>
<proteinExistence type="inferred from homology"/>
<dbReference type="PANTHER" id="PTHR46268:SF6">
    <property type="entry name" value="UNIVERSAL STRESS PROTEIN UP12"/>
    <property type="match status" value="1"/>
</dbReference>
<dbReference type="RefSeq" id="WP_209490552.1">
    <property type="nucleotide sequence ID" value="NZ_JAGGLC010000001.1"/>
</dbReference>
<evidence type="ECO:0000313" key="3">
    <source>
        <dbReference type="EMBL" id="MBP1986286.1"/>
    </source>
</evidence>
<dbReference type="PRINTS" id="PR01438">
    <property type="entry name" value="UNVRSLSTRESS"/>
</dbReference>
<dbReference type="Pfam" id="PF00582">
    <property type="entry name" value="Usp"/>
    <property type="match status" value="1"/>
</dbReference>
<evidence type="ECO:0000313" key="4">
    <source>
        <dbReference type="Proteomes" id="UP000823736"/>
    </source>
</evidence>
<protein>
    <submittedName>
        <fullName evidence="3">Nucleotide-binding universal stress UspA family protein</fullName>
    </submittedName>
</protein>
<keyword evidence="4" id="KW-1185">Reference proteome</keyword>
<dbReference type="InterPro" id="IPR006015">
    <property type="entry name" value="Universal_stress_UspA"/>
</dbReference>
<reference evidence="3" key="1">
    <citation type="submission" date="2021-03" db="EMBL/GenBank/DDBJ databases">
        <title>Genomic Encyclopedia of Type Strains, Phase IV (KMG-IV): sequencing the most valuable type-strain genomes for metagenomic binning, comparative biology and taxonomic classification.</title>
        <authorList>
            <person name="Goeker M."/>
        </authorList>
    </citation>
    <scope>NUCLEOTIDE SEQUENCE</scope>
    <source>
        <strain evidence="3">DSM 26232</strain>
    </source>
</reference>
<gene>
    <name evidence="3" type="ORF">J2753_000759</name>
</gene>
<dbReference type="CDD" id="cd00293">
    <property type="entry name" value="USP-like"/>
    <property type="match status" value="1"/>
</dbReference>
<dbReference type="OrthoDB" id="105697at2157"/>
<organism evidence="3 4">
    <name type="scientific">Halolamina salifodinae</name>
    <dbReference type="NCBI Taxonomy" id="1202767"/>
    <lineage>
        <taxon>Archaea</taxon>
        <taxon>Methanobacteriati</taxon>
        <taxon>Methanobacteriota</taxon>
        <taxon>Stenosarchaea group</taxon>
        <taxon>Halobacteria</taxon>
        <taxon>Halobacteriales</taxon>
        <taxon>Haloferacaceae</taxon>
    </lineage>
</organism>
<dbReference type="Proteomes" id="UP000823736">
    <property type="component" value="Unassembled WGS sequence"/>
</dbReference>
<comment type="similarity">
    <text evidence="1">Belongs to the universal stress protein A family.</text>
</comment>
<dbReference type="AlphaFoldDB" id="A0A8T4GTV4"/>